<accession>A0ABS5DQI3</accession>
<proteinExistence type="predicted"/>
<keyword evidence="2" id="KW-1185">Reference proteome</keyword>
<organism evidence="1 2">
    <name type="scientific">Saccharopolyspora endophytica</name>
    <dbReference type="NCBI Taxonomy" id="543886"/>
    <lineage>
        <taxon>Bacteria</taxon>
        <taxon>Bacillati</taxon>
        <taxon>Actinomycetota</taxon>
        <taxon>Actinomycetes</taxon>
        <taxon>Pseudonocardiales</taxon>
        <taxon>Pseudonocardiaceae</taxon>
        <taxon>Saccharopolyspora</taxon>
    </lineage>
</organism>
<gene>
    <name evidence="1" type="ORF">KBO27_31960</name>
</gene>
<sequence>MKTPHDLRVLASKALVRARAGEPGMRRYARGLLDEARRRELTAHSLAVGRRNVTPDSYRTFLRHQLTTHQLSMSTMDSNCA</sequence>
<reference evidence="1 2" key="1">
    <citation type="submission" date="2021-04" db="EMBL/GenBank/DDBJ databases">
        <title>Whole-genome sequencing of Saccharopolyspora endophytica KCTC 19397.</title>
        <authorList>
            <person name="Ay H."/>
            <person name="Saygin H."/>
            <person name="Sahin N."/>
        </authorList>
    </citation>
    <scope>NUCLEOTIDE SEQUENCE [LARGE SCALE GENOMIC DNA]</scope>
    <source>
        <strain evidence="1 2">KCTC 19397</strain>
    </source>
</reference>
<protein>
    <submittedName>
        <fullName evidence="1">Uncharacterized protein</fullName>
    </submittedName>
</protein>
<dbReference type="EMBL" id="JAGPXE010000021">
    <property type="protein sequence ID" value="MBQ0928583.1"/>
    <property type="molecule type" value="Genomic_DNA"/>
</dbReference>
<evidence type="ECO:0000313" key="2">
    <source>
        <dbReference type="Proteomes" id="UP000674084"/>
    </source>
</evidence>
<name>A0ABS5DQI3_9PSEU</name>
<comment type="caution">
    <text evidence="1">The sequence shown here is derived from an EMBL/GenBank/DDBJ whole genome shotgun (WGS) entry which is preliminary data.</text>
</comment>
<dbReference type="RefSeq" id="WP_210973590.1">
    <property type="nucleotide sequence ID" value="NZ_JAGPXE010000021.1"/>
</dbReference>
<evidence type="ECO:0000313" key="1">
    <source>
        <dbReference type="EMBL" id="MBQ0928583.1"/>
    </source>
</evidence>
<dbReference type="Proteomes" id="UP000674084">
    <property type="component" value="Unassembled WGS sequence"/>
</dbReference>